<dbReference type="CDD" id="cd05509">
    <property type="entry name" value="Bromo_gcn5_like"/>
    <property type="match status" value="1"/>
</dbReference>
<dbReference type="Proteomes" id="UP000887566">
    <property type="component" value="Unplaced"/>
</dbReference>
<dbReference type="GO" id="GO:0140672">
    <property type="term" value="C:ATAC complex"/>
    <property type="evidence" value="ECO:0007669"/>
    <property type="project" value="TreeGrafter"/>
</dbReference>
<dbReference type="Pfam" id="PF00439">
    <property type="entry name" value="Bromodomain"/>
    <property type="match status" value="1"/>
</dbReference>
<dbReference type="SMART" id="SM00297">
    <property type="entry name" value="BROMO"/>
    <property type="match status" value="1"/>
</dbReference>
<dbReference type="PROSITE" id="PS50014">
    <property type="entry name" value="BROMODOMAIN_2"/>
    <property type="match status" value="1"/>
</dbReference>
<evidence type="ECO:0000256" key="3">
    <source>
        <dbReference type="ARBA" id="ARBA00023315"/>
    </source>
</evidence>
<evidence type="ECO:0000313" key="6">
    <source>
        <dbReference type="Proteomes" id="UP000887566"/>
    </source>
</evidence>
<sequence>MRLPKTDIDEVQSTLKAVLTKLKAHESAWPFAKPVDAAEVPEYYGHIKFPIDLKTMGDRLKQRYYVHPHLFKADMRRMYHNCCQFNAEDTEYFKAGRALNEYFEQLWTEHGFVA</sequence>
<keyword evidence="3" id="KW-0012">Acyltransferase</keyword>
<dbReference type="GO" id="GO:0010484">
    <property type="term" value="F:histone H3 acetyltransferase activity"/>
    <property type="evidence" value="ECO:0007669"/>
    <property type="project" value="TreeGrafter"/>
</dbReference>
<dbReference type="AlphaFoldDB" id="A0A914UX03"/>
<dbReference type="PRINTS" id="PR00503">
    <property type="entry name" value="BROMODOMAIN"/>
</dbReference>
<dbReference type="PROSITE" id="PS00633">
    <property type="entry name" value="BROMODOMAIN_1"/>
    <property type="match status" value="1"/>
</dbReference>
<evidence type="ECO:0000313" key="7">
    <source>
        <dbReference type="WBParaSite" id="PSAMB.scaffold1328size32897.g12497.t1"/>
    </source>
</evidence>
<evidence type="ECO:0000256" key="1">
    <source>
        <dbReference type="ARBA" id="ARBA00022679"/>
    </source>
</evidence>
<dbReference type="InterPro" id="IPR018359">
    <property type="entry name" value="Bromodomain_CS"/>
</dbReference>
<keyword evidence="2 4" id="KW-0103">Bromodomain</keyword>
<dbReference type="GO" id="GO:0045944">
    <property type="term" value="P:positive regulation of transcription by RNA polymerase II"/>
    <property type="evidence" value="ECO:0007669"/>
    <property type="project" value="TreeGrafter"/>
</dbReference>
<dbReference type="PANTHER" id="PTHR45750:SF3">
    <property type="entry name" value="HISTONE ACETYLTRANSFERASE"/>
    <property type="match status" value="1"/>
</dbReference>
<keyword evidence="1" id="KW-0808">Transferase</keyword>
<accession>A0A914UX03</accession>
<evidence type="ECO:0000256" key="4">
    <source>
        <dbReference type="PROSITE-ProRule" id="PRU00035"/>
    </source>
</evidence>
<evidence type="ECO:0000259" key="5">
    <source>
        <dbReference type="PROSITE" id="PS50014"/>
    </source>
</evidence>
<reference evidence="7" key="1">
    <citation type="submission" date="2022-11" db="UniProtKB">
        <authorList>
            <consortium name="WormBaseParasite"/>
        </authorList>
    </citation>
    <scope>IDENTIFICATION</scope>
</reference>
<dbReference type="InterPro" id="IPR001487">
    <property type="entry name" value="Bromodomain"/>
</dbReference>
<keyword evidence="6" id="KW-1185">Reference proteome</keyword>
<protein>
    <submittedName>
        <fullName evidence="7">Bromo domain-containing protein</fullName>
    </submittedName>
</protein>
<dbReference type="WBParaSite" id="PSAMB.scaffold1328size32897.g12497.t1">
    <property type="protein sequence ID" value="PSAMB.scaffold1328size32897.g12497.t1"/>
    <property type="gene ID" value="PSAMB.scaffold1328size32897.g12497"/>
</dbReference>
<evidence type="ECO:0000256" key="2">
    <source>
        <dbReference type="ARBA" id="ARBA00023117"/>
    </source>
</evidence>
<proteinExistence type="predicted"/>
<dbReference type="InterPro" id="IPR036427">
    <property type="entry name" value="Bromodomain-like_sf"/>
</dbReference>
<dbReference type="PANTHER" id="PTHR45750">
    <property type="entry name" value="GH11602P"/>
    <property type="match status" value="1"/>
</dbReference>
<feature type="domain" description="Bromo" evidence="5">
    <location>
        <begin position="23"/>
        <end position="93"/>
    </location>
</feature>
<dbReference type="Gene3D" id="1.20.920.10">
    <property type="entry name" value="Bromodomain-like"/>
    <property type="match status" value="1"/>
</dbReference>
<dbReference type="SUPFAM" id="SSF47370">
    <property type="entry name" value="Bromodomain"/>
    <property type="match status" value="1"/>
</dbReference>
<dbReference type="InterPro" id="IPR037800">
    <property type="entry name" value="GCN5"/>
</dbReference>
<name>A0A914UX03_9BILA</name>
<organism evidence="6 7">
    <name type="scientific">Plectus sambesii</name>
    <dbReference type="NCBI Taxonomy" id="2011161"/>
    <lineage>
        <taxon>Eukaryota</taxon>
        <taxon>Metazoa</taxon>
        <taxon>Ecdysozoa</taxon>
        <taxon>Nematoda</taxon>
        <taxon>Chromadorea</taxon>
        <taxon>Plectida</taxon>
        <taxon>Plectina</taxon>
        <taxon>Plectoidea</taxon>
        <taxon>Plectidae</taxon>
        <taxon>Plectus</taxon>
    </lineage>
</organism>